<dbReference type="InParanoid" id="A0A1Y2LY82"/>
<evidence type="ECO:0000313" key="3">
    <source>
        <dbReference type="Proteomes" id="UP000193240"/>
    </source>
</evidence>
<dbReference type="OMA" id="WQTRERP"/>
<accession>A0A1Y2LY82</accession>
<feature type="compositionally biased region" description="Polar residues" evidence="1">
    <location>
        <begin position="20"/>
        <end position="42"/>
    </location>
</feature>
<sequence length="122" mass="14228">MGKRHNRKRTRSRPRHRDGNNTNQNIQHFRSNSIDTLSSQSTASPLYQSSYAPITNLPAEHWQQTYFAWQNRLHFEQERAKAVESHQLRVFGGVPGDEVSLFEPMMKVVTDLFDGYDDFGYP</sequence>
<dbReference type="EMBL" id="KZ107845">
    <property type="protein sequence ID" value="OSS48761.1"/>
    <property type="molecule type" value="Genomic_DNA"/>
</dbReference>
<organism evidence="2 3">
    <name type="scientific">Epicoccum nigrum</name>
    <name type="common">Soil fungus</name>
    <name type="synonym">Epicoccum purpurascens</name>
    <dbReference type="NCBI Taxonomy" id="105696"/>
    <lineage>
        <taxon>Eukaryota</taxon>
        <taxon>Fungi</taxon>
        <taxon>Dikarya</taxon>
        <taxon>Ascomycota</taxon>
        <taxon>Pezizomycotina</taxon>
        <taxon>Dothideomycetes</taxon>
        <taxon>Pleosporomycetidae</taxon>
        <taxon>Pleosporales</taxon>
        <taxon>Pleosporineae</taxon>
        <taxon>Didymellaceae</taxon>
        <taxon>Epicoccum</taxon>
    </lineage>
</organism>
<protein>
    <submittedName>
        <fullName evidence="2">Uncharacterized protein</fullName>
    </submittedName>
</protein>
<evidence type="ECO:0000313" key="2">
    <source>
        <dbReference type="EMBL" id="OSS48761.1"/>
    </source>
</evidence>
<gene>
    <name evidence="2" type="ORF">B5807_06985</name>
</gene>
<keyword evidence="3" id="KW-1185">Reference proteome</keyword>
<dbReference type="Proteomes" id="UP000193240">
    <property type="component" value="Unassembled WGS sequence"/>
</dbReference>
<name>A0A1Y2LY82_EPING</name>
<dbReference type="AlphaFoldDB" id="A0A1Y2LY82"/>
<proteinExistence type="predicted"/>
<reference evidence="2 3" key="1">
    <citation type="journal article" date="2017" name="Genome Announc.">
        <title>Genome sequence of the saprophytic ascomycete Epicoccum nigrum ICMP 19927 strain isolated from New Zealand.</title>
        <authorList>
            <person name="Fokin M."/>
            <person name="Fleetwood D."/>
            <person name="Weir B.S."/>
            <person name="Villas-Boas S.G."/>
        </authorList>
    </citation>
    <scope>NUCLEOTIDE SEQUENCE [LARGE SCALE GENOMIC DNA]</scope>
    <source>
        <strain evidence="2 3">ICMP 19927</strain>
    </source>
</reference>
<feature type="region of interest" description="Disordered" evidence="1">
    <location>
        <begin position="1"/>
        <end position="42"/>
    </location>
</feature>
<evidence type="ECO:0000256" key="1">
    <source>
        <dbReference type="SAM" id="MobiDB-lite"/>
    </source>
</evidence>
<feature type="compositionally biased region" description="Basic residues" evidence="1">
    <location>
        <begin position="1"/>
        <end position="16"/>
    </location>
</feature>